<evidence type="ECO:0000256" key="3">
    <source>
        <dbReference type="ARBA" id="ARBA00022989"/>
    </source>
</evidence>
<feature type="transmembrane region" description="Helical" evidence="5">
    <location>
        <begin position="91"/>
        <end position="109"/>
    </location>
</feature>
<keyword evidence="3 5" id="KW-1133">Transmembrane helix</keyword>
<feature type="transmembrane region" description="Helical" evidence="5">
    <location>
        <begin position="368"/>
        <end position="387"/>
    </location>
</feature>
<organism evidence="7 8">
    <name type="scientific">Pectobacterium peruviense</name>
    <dbReference type="NCBI Taxonomy" id="2066479"/>
    <lineage>
        <taxon>Bacteria</taxon>
        <taxon>Pseudomonadati</taxon>
        <taxon>Pseudomonadota</taxon>
        <taxon>Gammaproteobacteria</taxon>
        <taxon>Enterobacterales</taxon>
        <taxon>Pectobacteriaceae</taxon>
        <taxon>Pectobacterium</taxon>
    </lineage>
</organism>
<keyword evidence="7" id="KW-0436">Ligase</keyword>
<feature type="transmembrane region" description="Helical" evidence="5">
    <location>
        <begin position="215"/>
        <end position="231"/>
    </location>
</feature>
<dbReference type="PANTHER" id="PTHR37422">
    <property type="entry name" value="TEICHURONIC ACID BIOSYNTHESIS PROTEIN TUAE"/>
    <property type="match status" value="1"/>
</dbReference>
<keyword evidence="2 5" id="KW-0812">Transmembrane</keyword>
<evidence type="ECO:0000259" key="6">
    <source>
        <dbReference type="Pfam" id="PF04932"/>
    </source>
</evidence>
<name>A0ABX4S653_9GAMM</name>
<feature type="transmembrane region" description="Helical" evidence="5">
    <location>
        <begin position="394"/>
        <end position="412"/>
    </location>
</feature>
<evidence type="ECO:0000313" key="7">
    <source>
        <dbReference type="EMBL" id="PKX85629.1"/>
    </source>
</evidence>
<gene>
    <name evidence="7" type="ORF">A0G03_14305</name>
</gene>
<dbReference type="GO" id="GO:0016874">
    <property type="term" value="F:ligase activity"/>
    <property type="evidence" value="ECO:0007669"/>
    <property type="project" value="UniProtKB-KW"/>
</dbReference>
<dbReference type="Pfam" id="PF04932">
    <property type="entry name" value="Wzy_C"/>
    <property type="match status" value="1"/>
</dbReference>
<dbReference type="EMBL" id="LXFV01000015">
    <property type="protein sequence ID" value="PKX85629.1"/>
    <property type="molecule type" value="Genomic_DNA"/>
</dbReference>
<dbReference type="Proteomes" id="UP000234468">
    <property type="component" value="Unassembled WGS sequence"/>
</dbReference>
<evidence type="ECO:0000256" key="1">
    <source>
        <dbReference type="ARBA" id="ARBA00004141"/>
    </source>
</evidence>
<protein>
    <submittedName>
        <fullName evidence="7">Ligase</fullName>
    </submittedName>
</protein>
<comment type="subcellular location">
    <subcellularLocation>
        <location evidence="1">Membrane</location>
        <topology evidence="1">Multi-pass membrane protein</topology>
    </subcellularLocation>
</comment>
<accession>A0ABX4S653</accession>
<feature type="transmembrane region" description="Helical" evidence="5">
    <location>
        <begin position="418"/>
        <end position="436"/>
    </location>
</feature>
<feature type="transmembrane region" description="Helical" evidence="5">
    <location>
        <begin position="237"/>
        <end position="253"/>
    </location>
</feature>
<dbReference type="PANTHER" id="PTHR37422:SF17">
    <property type="entry name" value="O-ANTIGEN LIGASE"/>
    <property type="match status" value="1"/>
</dbReference>
<feature type="transmembrane region" description="Helical" evidence="5">
    <location>
        <begin position="62"/>
        <end position="79"/>
    </location>
</feature>
<sequence>MTGIELPAIRRVISLPTVNKYMLNELRYELGKAPSISATIALKAIFPGCLLTLAIMPFSSIIAGWLFYLTGSLSVFYVVTHLRTVIAAKRLLLIPLCLLAIGLTNLIWYHHYYQPDSLLPYVYNAYRTSAHAGILGAFILLTVLHISQKNQRQPLFYIIAICVFALSYAFYQSLFSGMHRIGLVFGTATSAAYFLTFIGALSAQALLKLNSAYKYYLYLGHFLLVTVAILLTETRAAILVYPIVGATILLSEVRHSKSLFIKALVGSSATLLLCLFLFQETIHQRINDLINDVHSYSMNNSRTSVGARIAMYQSGIEAGEDALLGQSAEQRAERIVAQAEQKPSLAGAVEFLNVHLHNEVIDAFSLKGLPGAILLVLLYASLFYFSFFVLRSHLSAALLFALLMYGLSDVILYSRDMLIAWLMAFCLGTTLTGKWLKN</sequence>
<feature type="transmembrane region" description="Helical" evidence="5">
    <location>
        <begin position="36"/>
        <end position="56"/>
    </location>
</feature>
<feature type="transmembrane region" description="Helical" evidence="5">
    <location>
        <begin position="260"/>
        <end position="278"/>
    </location>
</feature>
<proteinExistence type="predicted"/>
<reference evidence="7 8" key="1">
    <citation type="submission" date="2016-04" db="EMBL/GenBank/DDBJ databases">
        <title>New species of Pectobacterium.</title>
        <authorList>
            <person name="Waleron M."/>
            <person name="Misztak A.E."/>
            <person name="Waleron K."/>
        </authorList>
    </citation>
    <scope>NUCLEOTIDE SEQUENCE [LARGE SCALE GENOMIC DNA]</scope>
    <source>
        <strain evidence="7 8">IFB5232</strain>
    </source>
</reference>
<keyword evidence="8" id="KW-1185">Reference proteome</keyword>
<keyword evidence="4 5" id="KW-0472">Membrane</keyword>
<feature type="transmembrane region" description="Helical" evidence="5">
    <location>
        <begin position="129"/>
        <end position="147"/>
    </location>
</feature>
<dbReference type="InterPro" id="IPR007016">
    <property type="entry name" value="O-antigen_ligase-rel_domated"/>
</dbReference>
<comment type="caution">
    <text evidence="7">The sequence shown here is derived from an EMBL/GenBank/DDBJ whole genome shotgun (WGS) entry which is preliminary data.</text>
</comment>
<feature type="transmembrane region" description="Helical" evidence="5">
    <location>
        <begin position="183"/>
        <end position="203"/>
    </location>
</feature>
<feature type="transmembrane region" description="Helical" evidence="5">
    <location>
        <begin position="154"/>
        <end position="171"/>
    </location>
</feature>
<evidence type="ECO:0000256" key="2">
    <source>
        <dbReference type="ARBA" id="ARBA00022692"/>
    </source>
</evidence>
<feature type="domain" description="O-antigen ligase-related" evidence="6">
    <location>
        <begin position="222"/>
        <end position="376"/>
    </location>
</feature>
<evidence type="ECO:0000313" key="8">
    <source>
        <dbReference type="Proteomes" id="UP000234468"/>
    </source>
</evidence>
<dbReference type="InterPro" id="IPR051533">
    <property type="entry name" value="WaaL-like"/>
</dbReference>
<evidence type="ECO:0000256" key="4">
    <source>
        <dbReference type="ARBA" id="ARBA00023136"/>
    </source>
</evidence>
<evidence type="ECO:0000256" key="5">
    <source>
        <dbReference type="SAM" id="Phobius"/>
    </source>
</evidence>